<organism evidence="3 4">
    <name type="scientific">Synoicihabitans lomoniglobus</name>
    <dbReference type="NCBI Taxonomy" id="2909285"/>
    <lineage>
        <taxon>Bacteria</taxon>
        <taxon>Pseudomonadati</taxon>
        <taxon>Verrucomicrobiota</taxon>
        <taxon>Opitutia</taxon>
        <taxon>Opitutales</taxon>
        <taxon>Opitutaceae</taxon>
        <taxon>Synoicihabitans</taxon>
    </lineage>
</organism>
<dbReference type="Proteomes" id="UP001218638">
    <property type="component" value="Chromosome"/>
</dbReference>
<sequence>MFTKSHPRLLVVTALAAISALFGPGCASTAVRTESDLSVSLADYHTFALAEPHVPAGQSVALHPEITPMFIRQVRNSVTGALTDHGLTEVDRADADLIVLIHGGITQRVDVQEDHGFYFGRFGQAYGWDQTVEVTDEGTLVIDLADRKTKEIVWRGWRTANVNGAPDIEKVQRTINAIVAEIPR</sequence>
<keyword evidence="1" id="KW-0732">Signal</keyword>
<keyword evidence="4" id="KW-1185">Reference proteome</keyword>
<dbReference type="InterPro" id="IPR025411">
    <property type="entry name" value="DUF4136"/>
</dbReference>
<dbReference type="EMBL" id="CP119075">
    <property type="protein sequence ID" value="WED67237.1"/>
    <property type="molecule type" value="Genomic_DNA"/>
</dbReference>
<evidence type="ECO:0000313" key="3">
    <source>
        <dbReference type="EMBL" id="WED67237.1"/>
    </source>
</evidence>
<protein>
    <submittedName>
        <fullName evidence="3">DUF4136 domain-containing protein</fullName>
    </submittedName>
</protein>
<name>A0AAF0CSH5_9BACT</name>
<dbReference type="AlphaFoldDB" id="A0AAF0CSH5"/>
<dbReference type="Pfam" id="PF13590">
    <property type="entry name" value="DUF4136"/>
    <property type="match status" value="1"/>
</dbReference>
<evidence type="ECO:0000256" key="1">
    <source>
        <dbReference type="SAM" id="SignalP"/>
    </source>
</evidence>
<dbReference type="Gene3D" id="3.30.160.670">
    <property type="match status" value="1"/>
</dbReference>
<feature type="domain" description="DUF4136" evidence="2">
    <location>
        <begin position="31"/>
        <end position="182"/>
    </location>
</feature>
<evidence type="ECO:0000259" key="2">
    <source>
        <dbReference type="Pfam" id="PF13590"/>
    </source>
</evidence>
<evidence type="ECO:0000313" key="4">
    <source>
        <dbReference type="Proteomes" id="UP001218638"/>
    </source>
</evidence>
<gene>
    <name evidence="3" type="ORF">PXH66_10270</name>
</gene>
<dbReference type="KEGG" id="slom:PXH66_10270"/>
<proteinExistence type="predicted"/>
<reference evidence="3" key="1">
    <citation type="submission" date="2023-03" db="EMBL/GenBank/DDBJ databases">
        <title>Lomoglobus Profundus gen. nov., sp. nov., a novel member of the phylum Verrucomicrobia, isolated from deep-marine sediment of South China Sea.</title>
        <authorList>
            <person name="Ahmad T."/>
            <person name="Ishaq S.E."/>
            <person name="Wang F."/>
        </authorList>
    </citation>
    <scope>NUCLEOTIDE SEQUENCE</scope>
    <source>
        <strain evidence="3">LMO-M01</strain>
    </source>
</reference>
<feature type="signal peptide" evidence="1">
    <location>
        <begin position="1"/>
        <end position="27"/>
    </location>
</feature>
<accession>A0AAF0CSH5</accession>
<dbReference type="RefSeq" id="WP_330931500.1">
    <property type="nucleotide sequence ID" value="NZ_CP119075.1"/>
</dbReference>
<feature type="chain" id="PRO_5042033983" evidence="1">
    <location>
        <begin position="28"/>
        <end position="184"/>
    </location>
</feature>